<organism evidence="8 9">
    <name type="scientific">Inquilinus limosus</name>
    <dbReference type="NCBI Taxonomy" id="171674"/>
    <lineage>
        <taxon>Bacteria</taxon>
        <taxon>Pseudomonadati</taxon>
        <taxon>Pseudomonadota</taxon>
        <taxon>Alphaproteobacteria</taxon>
        <taxon>Rhodospirillales</taxon>
        <taxon>Rhodospirillaceae</taxon>
        <taxon>Inquilinus</taxon>
    </lineage>
</organism>
<feature type="compositionally biased region" description="Low complexity" evidence="6">
    <location>
        <begin position="27"/>
        <end position="36"/>
    </location>
</feature>
<feature type="transmembrane region" description="Helical" evidence="7">
    <location>
        <begin position="105"/>
        <end position="121"/>
    </location>
</feature>
<evidence type="ECO:0000256" key="7">
    <source>
        <dbReference type="SAM" id="Phobius"/>
    </source>
</evidence>
<dbReference type="PANTHER" id="PTHR32196:SF72">
    <property type="entry name" value="RIBOSE IMPORT PERMEASE PROTEIN RBSC"/>
    <property type="match status" value="1"/>
</dbReference>
<dbReference type="GO" id="GO:0022857">
    <property type="term" value="F:transmembrane transporter activity"/>
    <property type="evidence" value="ECO:0007669"/>
    <property type="project" value="InterPro"/>
</dbReference>
<evidence type="ECO:0000256" key="3">
    <source>
        <dbReference type="ARBA" id="ARBA00022692"/>
    </source>
</evidence>
<reference evidence="9" key="1">
    <citation type="submission" date="2017-05" db="EMBL/GenBank/DDBJ databases">
        <authorList>
            <person name="Macchi M."/>
            <person name="Festa S."/>
            <person name="Coppotelli B.M."/>
            <person name="Morelli I.S."/>
        </authorList>
    </citation>
    <scope>NUCLEOTIDE SEQUENCE [LARGE SCALE GENOMIC DNA]</scope>
    <source>
        <strain evidence="9">I</strain>
    </source>
</reference>
<feature type="region of interest" description="Disordered" evidence="6">
    <location>
        <begin position="1"/>
        <end position="36"/>
    </location>
</feature>
<evidence type="ECO:0000256" key="2">
    <source>
        <dbReference type="ARBA" id="ARBA00022475"/>
    </source>
</evidence>
<dbReference type="Pfam" id="PF02653">
    <property type="entry name" value="BPD_transp_2"/>
    <property type="match status" value="1"/>
</dbReference>
<evidence type="ECO:0000256" key="5">
    <source>
        <dbReference type="ARBA" id="ARBA00023136"/>
    </source>
</evidence>
<gene>
    <name evidence="8" type="ORF">BWR60_00125</name>
</gene>
<proteinExistence type="predicted"/>
<keyword evidence="9" id="KW-1185">Reference proteome</keyword>
<evidence type="ECO:0000256" key="1">
    <source>
        <dbReference type="ARBA" id="ARBA00004651"/>
    </source>
</evidence>
<protein>
    <submittedName>
        <fullName evidence="8">ABC transporter permease</fullName>
    </submittedName>
</protein>
<feature type="transmembrane region" description="Helical" evidence="7">
    <location>
        <begin position="305"/>
        <end position="324"/>
    </location>
</feature>
<feature type="transmembrane region" description="Helical" evidence="7">
    <location>
        <begin position="330"/>
        <end position="348"/>
    </location>
</feature>
<dbReference type="InterPro" id="IPR001851">
    <property type="entry name" value="ABC_transp_permease"/>
</dbReference>
<feature type="transmembrane region" description="Helical" evidence="7">
    <location>
        <begin position="199"/>
        <end position="219"/>
    </location>
</feature>
<evidence type="ECO:0000256" key="6">
    <source>
        <dbReference type="SAM" id="MobiDB-lite"/>
    </source>
</evidence>
<evidence type="ECO:0000313" key="8">
    <source>
        <dbReference type="EMBL" id="OWJ68996.1"/>
    </source>
</evidence>
<keyword evidence="5 7" id="KW-0472">Membrane</keyword>
<dbReference type="GO" id="GO:0005886">
    <property type="term" value="C:plasma membrane"/>
    <property type="evidence" value="ECO:0007669"/>
    <property type="project" value="UniProtKB-SubCell"/>
</dbReference>
<comment type="caution">
    <text evidence="8">The sequence shown here is derived from an EMBL/GenBank/DDBJ whole genome shotgun (WGS) entry which is preliminary data.</text>
</comment>
<feature type="transmembrane region" description="Helical" evidence="7">
    <location>
        <begin position="133"/>
        <end position="156"/>
    </location>
</feature>
<dbReference type="PANTHER" id="PTHR32196">
    <property type="entry name" value="ABC TRANSPORTER PERMEASE PROTEIN YPHD-RELATED-RELATED"/>
    <property type="match status" value="1"/>
</dbReference>
<sequence length="357" mass="36004">MATCGAGSPARSARADGGRVSVQSHTAPAAARPRSAAGRAKLERRLRLAAPLIVLVALCLLLGVANPNFLSTGNFVRVATAASIPLVLTLGATFIILLGSIDLSIEGMMAVAAIVLTLLVANDSGGGFDIGLAAVPVAVAAGTAMGLFNGALHVGLRIPSFMATIGSWFIGLGTATILLGGGSVRILDPDIRALALTRLAGMPLSVWIALAALGVAWVIQTQTRFGRHVYAIGGGEDLAALSGVPIRRTKVIAFALAGTFYGLASVLAAAQLGLANAEIGTGRLFTTITAVVVGGTSLMGGQGGVLNALIGVLIVAVLANGMVLLGIPPYLQQAAQGLMIIVAVALSLDRSQLRIVK</sequence>
<accession>A0A211ZV09</accession>
<evidence type="ECO:0000313" key="9">
    <source>
        <dbReference type="Proteomes" id="UP000196655"/>
    </source>
</evidence>
<name>A0A211ZV09_9PROT</name>
<dbReference type="AlphaFoldDB" id="A0A211ZV09"/>
<feature type="transmembrane region" description="Helical" evidence="7">
    <location>
        <begin position="280"/>
        <end position="298"/>
    </location>
</feature>
<feature type="transmembrane region" description="Helical" evidence="7">
    <location>
        <begin position="251"/>
        <end position="274"/>
    </location>
</feature>
<feature type="transmembrane region" description="Helical" evidence="7">
    <location>
        <begin position="168"/>
        <end position="187"/>
    </location>
</feature>
<keyword evidence="3 7" id="KW-0812">Transmembrane</keyword>
<dbReference type="CDD" id="cd06579">
    <property type="entry name" value="TM_PBP1_transp_AraH_like"/>
    <property type="match status" value="1"/>
</dbReference>
<comment type="subcellular location">
    <subcellularLocation>
        <location evidence="1">Cell membrane</location>
        <topology evidence="1">Multi-pass membrane protein</topology>
    </subcellularLocation>
</comment>
<dbReference type="EMBL" id="NHON01000001">
    <property type="protein sequence ID" value="OWJ68996.1"/>
    <property type="molecule type" value="Genomic_DNA"/>
</dbReference>
<evidence type="ECO:0000256" key="4">
    <source>
        <dbReference type="ARBA" id="ARBA00022989"/>
    </source>
</evidence>
<dbReference type="Proteomes" id="UP000196655">
    <property type="component" value="Unassembled WGS sequence"/>
</dbReference>
<feature type="transmembrane region" description="Helical" evidence="7">
    <location>
        <begin position="48"/>
        <end position="69"/>
    </location>
</feature>
<keyword evidence="4 7" id="KW-1133">Transmembrane helix</keyword>
<keyword evidence="2" id="KW-1003">Cell membrane</keyword>
<dbReference type="OrthoDB" id="7351039at2"/>
<feature type="transmembrane region" description="Helical" evidence="7">
    <location>
        <begin position="75"/>
        <end position="98"/>
    </location>
</feature>